<dbReference type="InterPro" id="IPR015867">
    <property type="entry name" value="N-reg_PII/ATP_PRibTrfase_C"/>
</dbReference>
<proteinExistence type="inferred from homology"/>
<gene>
    <name evidence="2" type="primary">cutA</name>
    <name evidence="2" type="ORF">K1X11_004440</name>
</gene>
<dbReference type="Pfam" id="PF03091">
    <property type="entry name" value="CutA1"/>
    <property type="match status" value="1"/>
</dbReference>
<dbReference type="InterPro" id="IPR004323">
    <property type="entry name" value="Ion_tolerance_CutA"/>
</dbReference>
<dbReference type="Gene3D" id="3.30.70.120">
    <property type="match status" value="1"/>
</dbReference>
<dbReference type="PANTHER" id="PTHR23419:SF8">
    <property type="entry name" value="FI09726P"/>
    <property type="match status" value="1"/>
</dbReference>
<protein>
    <submittedName>
        <fullName evidence="2">Divalent-cation tolerance protein CutA</fullName>
    </submittedName>
</protein>
<dbReference type="InterPro" id="IPR011322">
    <property type="entry name" value="N-reg_PII-like_a/b"/>
</dbReference>
<reference evidence="2 3" key="1">
    <citation type="submission" date="2021-08" db="EMBL/GenBank/DDBJ databases">
        <authorList>
            <person name="Zhang D."/>
            <person name="Zhang A."/>
            <person name="Wang L."/>
        </authorList>
    </citation>
    <scope>NUCLEOTIDE SEQUENCE [LARGE SCALE GENOMIC DNA]</scope>
    <source>
        <strain evidence="2 3">WL0086</strain>
    </source>
</reference>
<name>A0ABZ1CAS5_9BACT</name>
<accession>A0ABZ1CAS5</accession>
<evidence type="ECO:0000313" key="2">
    <source>
        <dbReference type="EMBL" id="WRQ88641.1"/>
    </source>
</evidence>
<reference evidence="2 3" key="2">
    <citation type="submission" date="2023-12" db="EMBL/GenBank/DDBJ databases">
        <title>Description of an unclassified Opitutus bacterium of Verrucomicrobiota.</title>
        <authorList>
            <person name="Zhang D.-F."/>
        </authorList>
    </citation>
    <scope>NUCLEOTIDE SEQUENCE [LARGE SCALE GENOMIC DNA]</scope>
    <source>
        <strain evidence="2 3">WL0086</strain>
    </source>
</reference>
<dbReference type="SUPFAM" id="SSF54913">
    <property type="entry name" value="GlnB-like"/>
    <property type="match status" value="1"/>
</dbReference>
<dbReference type="EMBL" id="CP139781">
    <property type="protein sequence ID" value="WRQ88641.1"/>
    <property type="molecule type" value="Genomic_DNA"/>
</dbReference>
<dbReference type="Proteomes" id="UP000738431">
    <property type="component" value="Chromosome"/>
</dbReference>
<comment type="similarity">
    <text evidence="1">Belongs to the CutA family.</text>
</comment>
<dbReference type="RefSeq" id="WP_221031743.1">
    <property type="nucleotide sequence ID" value="NZ_CP139781.1"/>
</dbReference>
<evidence type="ECO:0000256" key="1">
    <source>
        <dbReference type="ARBA" id="ARBA00010169"/>
    </source>
</evidence>
<dbReference type="PANTHER" id="PTHR23419">
    <property type="entry name" value="DIVALENT CATION TOLERANCE CUTA-RELATED"/>
    <property type="match status" value="1"/>
</dbReference>
<organism evidence="2 3">
    <name type="scientific">Actomonas aquatica</name>
    <dbReference type="NCBI Taxonomy" id="2866162"/>
    <lineage>
        <taxon>Bacteria</taxon>
        <taxon>Pseudomonadati</taxon>
        <taxon>Verrucomicrobiota</taxon>
        <taxon>Opitutia</taxon>
        <taxon>Opitutales</taxon>
        <taxon>Opitutaceae</taxon>
        <taxon>Actomonas</taxon>
    </lineage>
</organism>
<keyword evidence="3" id="KW-1185">Reference proteome</keyword>
<evidence type="ECO:0000313" key="3">
    <source>
        <dbReference type="Proteomes" id="UP000738431"/>
    </source>
</evidence>
<sequence>MLIGWTTTSTETEATTLARGLIDRKLAACVQIDGPMTSIYRWGGTTETSTEYRLTIKFLVNRHLEVETYVHNHHPYDTPQWIVVRAEHVAEKYLSWAQANSSSLPL</sequence>